<evidence type="ECO:0000256" key="5">
    <source>
        <dbReference type="ARBA" id="ARBA00022777"/>
    </source>
</evidence>
<name>A0ABX5XP06_9BACT</name>
<dbReference type="PROSITE" id="PS50011">
    <property type="entry name" value="PROTEIN_KINASE_DOM"/>
    <property type="match status" value="1"/>
</dbReference>
<evidence type="ECO:0000256" key="6">
    <source>
        <dbReference type="ARBA" id="ARBA00022840"/>
    </source>
</evidence>
<dbReference type="Pfam" id="PF00069">
    <property type="entry name" value="Pkinase"/>
    <property type="match status" value="1"/>
</dbReference>
<dbReference type="InterPro" id="IPR008271">
    <property type="entry name" value="Ser/Thr_kinase_AS"/>
</dbReference>
<evidence type="ECO:0000256" key="1">
    <source>
        <dbReference type="ARBA" id="ARBA00012513"/>
    </source>
</evidence>
<dbReference type="SMART" id="SM00220">
    <property type="entry name" value="S_TKc"/>
    <property type="match status" value="1"/>
</dbReference>
<dbReference type="EMBL" id="CP036432">
    <property type="protein sequence ID" value="QDV82366.1"/>
    <property type="molecule type" value="Genomic_DNA"/>
</dbReference>
<evidence type="ECO:0000259" key="11">
    <source>
        <dbReference type="PROSITE" id="PS50011"/>
    </source>
</evidence>
<reference evidence="12 13" key="1">
    <citation type="submission" date="2019-02" db="EMBL/GenBank/DDBJ databases">
        <title>Deep-cultivation of Planctomycetes and their phenomic and genomic characterization uncovers novel biology.</title>
        <authorList>
            <person name="Wiegand S."/>
            <person name="Jogler M."/>
            <person name="Boedeker C."/>
            <person name="Pinto D."/>
            <person name="Vollmers J."/>
            <person name="Rivas-Marin E."/>
            <person name="Kohn T."/>
            <person name="Peeters S.H."/>
            <person name="Heuer A."/>
            <person name="Rast P."/>
            <person name="Oberbeckmann S."/>
            <person name="Bunk B."/>
            <person name="Jeske O."/>
            <person name="Meyerdierks A."/>
            <person name="Storesund J.E."/>
            <person name="Kallscheuer N."/>
            <person name="Luecker S."/>
            <person name="Lage O.M."/>
            <person name="Pohl T."/>
            <person name="Merkel B.J."/>
            <person name="Hornburger P."/>
            <person name="Mueller R.-W."/>
            <person name="Bruemmer F."/>
            <person name="Labrenz M."/>
            <person name="Spormann A.M."/>
            <person name="Op den Camp H."/>
            <person name="Overmann J."/>
            <person name="Amann R."/>
            <person name="Jetten M.S.M."/>
            <person name="Mascher T."/>
            <person name="Medema M.H."/>
            <person name="Devos D.P."/>
            <person name="Kaster A.-K."/>
            <person name="Ovreas L."/>
            <person name="Rohde M."/>
            <person name="Galperin M.Y."/>
            <person name="Jogler C."/>
        </authorList>
    </citation>
    <scope>NUCLEOTIDE SEQUENCE [LARGE SCALE GENOMIC DNA]</scope>
    <source>
        <strain evidence="12 13">TBK1r</strain>
    </source>
</reference>
<dbReference type="EC" id="2.7.11.1" evidence="1"/>
<evidence type="ECO:0000256" key="7">
    <source>
        <dbReference type="ARBA" id="ARBA00047899"/>
    </source>
</evidence>
<evidence type="ECO:0000256" key="9">
    <source>
        <dbReference type="PROSITE-ProRule" id="PRU10141"/>
    </source>
</evidence>
<dbReference type="CDD" id="cd14014">
    <property type="entry name" value="STKc_PknB_like"/>
    <property type="match status" value="1"/>
</dbReference>
<keyword evidence="13" id="KW-1185">Reference proteome</keyword>
<keyword evidence="2" id="KW-0723">Serine/threonine-protein kinase</keyword>
<gene>
    <name evidence="12" type="primary">prkC_8</name>
    <name evidence="12" type="ORF">TBK1r_12950</name>
</gene>
<dbReference type="Gene3D" id="1.10.510.10">
    <property type="entry name" value="Transferase(Phosphotransferase) domain 1"/>
    <property type="match status" value="1"/>
</dbReference>
<protein>
    <recommendedName>
        <fullName evidence="1">non-specific serine/threonine protein kinase</fullName>
        <ecNumber evidence="1">2.7.11.1</ecNumber>
    </recommendedName>
</protein>
<evidence type="ECO:0000256" key="2">
    <source>
        <dbReference type="ARBA" id="ARBA00022527"/>
    </source>
</evidence>
<dbReference type="SUPFAM" id="SSF56112">
    <property type="entry name" value="Protein kinase-like (PK-like)"/>
    <property type="match status" value="1"/>
</dbReference>
<comment type="catalytic activity">
    <reaction evidence="8">
        <text>L-seryl-[protein] + ATP = O-phospho-L-seryl-[protein] + ADP + H(+)</text>
        <dbReference type="Rhea" id="RHEA:17989"/>
        <dbReference type="Rhea" id="RHEA-COMP:9863"/>
        <dbReference type="Rhea" id="RHEA-COMP:11604"/>
        <dbReference type="ChEBI" id="CHEBI:15378"/>
        <dbReference type="ChEBI" id="CHEBI:29999"/>
        <dbReference type="ChEBI" id="CHEBI:30616"/>
        <dbReference type="ChEBI" id="CHEBI:83421"/>
        <dbReference type="ChEBI" id="CHEBI:456216"/>
        <dbReference type="EC" id="2.7.11.1"/>
    </reaction>
</comment>
<keyword evidence="4 9" id="KW-0547">Nucleotide-binding</keyword>
<dbReference type="InterPro" id="IPR000719">
    <property type="entry name" value="Prot_kinase_dom"/>
</dbReference>
<dbReference type="InterPro" id="IPR017441">
    <property type="entry name" value="Protein_kinase_ATP_BS"/>
</dbReference>
<dbReference type="Proteomes" id="UP000318081">
    <property type="component" value="Chromosome"/>
</dbReference>
<dbReference type="PANTHER" id="PTHR43895:SF32">
    <property type="entry name" value="SERINE_THREONINE-PROTEIN KINASE CHK1"/>
    <property type="match status" value="1"/>
</dbReference>
<evidence type="ECO:0000256" key="4">
    <source>
        <dbReference type="ARBA" id="ARBA00022741"/>
    </source>
</evidence>
<evidence type="ECO:0000256" key="3">
    <source>
        <dbReference type="ARBA" id="ARBA00022679"/>
    </source>
</evidence>
<keyword evidence="5 12" id="KW-0418">Kinase</keyword>
<evidence type="ECO:0000256" key="8">
    <source>
        <dbReference type="ARBA" id="ARBA00048679"/>
    </source>
</evidence>
<feature type="binding site" evidence="9">
    <location>
        <position position="170"/>
    </location>
    <ligand>
        <name>ATP</name>
        <dbReference type="ChEBI" id="CHEBI:30616"/>
    </ligand>
</feature>
<dbReference type="PROSITE" id="PS00108">
    <property type="entry name" value="PROTEIN_KINASE_ST"/>
    <property type="match status" value="1"/>
</dbReference>
<evidence type="ECO:0000256" key="10">
    <source>
        <dbReference type="SAM" id="MobiDB-lite"/>
    </source>
</evidence>
<dbReference type="PANTHER" id="PTHR43895">
    <property type="entry name" value="CALCIUM/CALMODULIN-DEPENDENT PROTEIN KINASE KINASE-RELATED"/>
    <property type="match status" value="1"/>
</dbReference>
<organism evidence="12 13">
    <name type="scientific">Stieleria magnilauensis</name>
    <dbReference type="NCBI Taxonomy" id="2527963"/>
    <lineage>
        <taxon>Bacteria</taxon>
        <taxon>Pseudomonadati</taxon>
        <taxon>Planctomycetota</taxon>
        <taxon>Planctomycetia</taxon>
        <taxon>Pirellulales</taxon>
        <taxon>Pirellulaceae</taxon>
        <taxon>Stieleria</taxon>
    </lineage>
</organism>
<sequence>MLPSNWPRAVHNAPYIPVVPSFVGKNRFVGGRFWEPGEDNADDSAFVGVDCPISGFSICDARQSALLSLATMEQPTPEEFARRIGDLGLAERRQVDHAMGELGGTELTLDSVIKQMQRRGLVTTLQTEKILRGDRIGYFYGDYKVLYLIGAGTFARVYRASKGDEVFAIKVLRKRFRDEPKEMEQFLREGSMGLKLRHPNIVSIHEVVADPRNPFLVMEFVEGQTLRELVRLRGKLPPKLALRLIHEVASGLAHAASMGISHRDLKLSNVLISSDGKAKLVDFGLAALSDRKNPEEIADCPNARAIDYAALERGTGVRKDDPRSDVFFAGNMLFHMLAGEPALTETRDRLARLNVSRFQEIKPISQYVPDIPGVVTQLLGKMMEFNPQQRIQSSAALQAEIRKVMDILEKGPSKSSADGATPGAGEHYDDDDAPTDEGEGYVVMLVESKAALQNAIRERLKSRGYRVLITQDPNRALSRFEPGDDPPADCVIFSAAELGALALEAYNRFASDEHTSEIPAILLVDRRQARIISEARRGPRRQLLALPLKVRELRAGLIKVLAGTQRRPAGTY</sequence>
<evidence type="ECO:0000313" key="12">
    <source>
        <dbReference type="EMBL" id="QDV82366.1"/>
    </source>
</evidence>
<feature type="domain" description="Protein kinase" evidence="11">
    <location>
        <begin position="143"/>
        <end position="408"/>
    </location>
</feature>
<keyword evidence="3 12" id="KW-0808">Transferase</keyword>
<accession>A0ABX5XP06</accession>
<feature type="region of interest" description="Disordered" evidence="10">
    <location>
        <begin position="408"/>
        <end position="436"/>
    </location>
</feature>
<dbReference type="InterPro" id="IPR011006">
    <property type="entry name" value="CheY-like_superfamily"/>
</dbReference>
<dbReference type="InterPro" id="IPR011009">
    <property type="entry name" value="Kinase-like_dom_sf"/>
</dbReference>
<dbReference type="GO" id="GO:0004674">
    <property type="term" value="F:protein serine/threonine kinase activity"/>
    <property type="evidence" value="ECO:0007669"/>
    <property type="project" value="UniProtKB-EC"/>
</dbReference>
<dbReference type="SUPFAM" id="SSF52172">
    <property type="entry name" value="CheY-like"/>
    <property type="match status" value="1"/>
</dbReference>
<keyword evidence="6 9" id="KW-0067">ATP-binding</keyword>
<proteinExistence type="predicted"/>
<evidence type="ECO:0000313" key="13">
    <source>
        <dbReference type="Proteomes" id="UP000318081"/>
    </source>
</evidence>
<dbReference type="PROSITE" id="PS00107">
    <property type="entry name" value="PROTEIN_KINASE_ATP"/>
    <property type="match status" value="1"/>
</dbReference>
<comment type="catalytic activity">
    <reaction evidence="7">
        <text>L-threonyl-[protein] + ATP = O-phospho-L-threonyl-[protein] + ADP + H(+)</text>
        <dbReference type="Rhea" id="RHEA:46608"/>
        <dbReference type="Rhea" id="RHEA-COMP:11060"/>
        <dbReference type="Rhea" id="RHEA-COMP:11605"/>
        <dbReference type="ChEBI" id="CHEBI:15378"/>
        <dbReference type="ChEBI" id="CHEBI:30013"/>
        <dbReference type="ChEBI" id="CHEBI:30616"/>
        <dbReference type="ChEBI" id="CHEBI:61977"/>
        <dbReference type="ChEBI" id="CHEBI:456216"/>
        <dbReference type="EC" id="2.7.11.1"/>
    </reaction>
</comment>